<dbReference type="Proteomes" id="UP000215185">
    <property type="component" value="Chromosome 1"/>
</dbReference>
<evidence type="ECO:0000313" key="6">
    <source>
        <dbReference type="EMBL" id="SNU85987.1"/>
    </source>
</evidence>
<proteinExistence type="inferred from homology"/>
<sequence length="210" mass="22459">MSKSDTILQLKQVKVVAVLRGEHLDEGTNAAIACIKGGIDCIEIAYTNPFASDIIRHLNQHYQDRPSVCIGAGTVLDSETAKSAIASGAKFIVSPSFNAQAATLCNRYAIPYLPGCMTVTEMVTALEAGCEIIKLFPGNALNGTIISSVKAPLPQLTLMVTGGVSLDNAKKWLLKGADMIGIGSEFNKLASKKEFEQITAIAKQYKELLR</sequence>
<dbReference type="GO" id="GO:0008674">
    <property type="term" value="F:2-dehydro-3-deoxy-6-phosphogalactonate aldolase activity"/>
    <property type="evidence" value="ECO:0007669"/>
    <property type="project" value="UniProtKB-EC"/>
</dbReference>
<dbReference type="GO" id="GO:0008675">
    <property type="term" value="F:2-dehydro-3-deoxy-phosphogluconate aldolase activity"/>
    <property type="evidence" value="ECO:0007669"/>
    <property type="project" value="UniProtKB-EC"/>
</dbReference>
<keyword evidence="4 6" id="KW-0456">Lyase</keyword>
<comment type="similarity">
    <text evidence="2">Belongs to the KHG/KDPG aldolase family.</text>
</comment>
<accession>A0A239SKQ6</accession>
<evidence type="ECO:0000256" key="3">
    <source>
        <dbReference type="ARBA" id="ARBA00011233"/>
    </source>
</evidence>
<keyword evidence="7" id="KW-1185">Reference proteome</keyword>
<dbReference type="OrthoDB" id="9802667at2"/>
<dbReference type="PANTHER" id="PTHR30246:SF1">
    <property type="entry name" value="2-DEHYDRO-3-DEOXY-6-PHOSPHOGALACTONATE ALDOLASE-RELATED"/>
    <property type="match status" value="1"/>
</dbReference>
<dbReference type="NCBIfam" id="TIGR01182">
    <property type="entry name" value="eda"/>
    <property type="match status" value="1"/>
</dbReference>
<dbReference type="AlphaFoldDB" id="A0A239SKQ6"/>
<dbReference type="NCBIfam" id="NF005119">
    <property type="entry name" value="PRK06552.1"/>
    <property type="match status" value="1"/>
</dbReference>
<dbReference type="STRING" id="1123308.GCA_000380085_00360"/>
<gene>
    <name evidence="6" type="primary">dgoA_1</name>
    <name evidence="6" type="ORF">SAMEA4412692_00028</name>
</gene>
<keyword evidence="5" id="KW-0119">Carbohydrate metabolism</keyword>
<evidence type="ECO:0000256" key="1">
    <source>
        <dbReference type="ARBA" id="ARBA00004761"/>
    </source>
</evidence>
<dbReference type="KEGG" id="smen:SAMEA4412692_0028"/>
<dbReference type="EMBL" id="LT906439">
    <property type="protein sequence ID" value="SNU85987.1"/>
    <property type="molecule type" value="Genomic_DNA"/>
</dbReference>
<dbReference type="PANTHER" id="PTHR30246">
    <property type="entry name" value="2-KETO-3-DEOXY-6-PHOSPHOGLUCONATE ALDOLASE"/>
    <property type="match status" value="1"/>
</dbReference>
<dbReference type="eggNOG" id="COG0800">
    <property type="taxonomic scope" value="Bacteria"/>
</dbReference>
<name>A0A239SKQ6_9STRE</name>
<organism evidence="6 7">
    <name type="scientific">Streptococcus merionis</name>
    <dbReference type="NCBI Taxonomy" id="400065"/>
    <lineage>
        <taxon>Bacteria</taxon>
        <taxon>Bacillati</taxon>
        <taxon>Bacillota</taxon>
        <taxon>Bacilli</taxon>
        <taxon>Lactobacillales</taxon>
        <taxon>Streptococcaceae</taxon>
        <taxon>Streptococcus</taxon>
    </lineage>
</organism>
<comment type="pathway">
    <text evidence="1">Carbohydrate acid metabolism.</text>
</comment>
<dbReference type="SUPFAM" id="SSF51569">
    <property type="entry name" value="Aldolase"/>
    <property type="match status" value="1"/>
</dbReference>
<dbReference type="InterPro" id="IPR013785">
    <property type="entry name" value="Aldolase_TIM"/>
</dbReference>
<reference evidence="6 7" key="1">
    <citation type="submission" date="2017-06" db="EMBL/GenBank/DDBJ databases">
        <authorList>
            <consortium name="Pathogen Informatics"/>
        </authorList>
    </citation>
    <scope>NUCLEOTIDE SEQUENCE [LARGE SCALE GENOMIC DNA]</scope>
    <source>
        <strain evidence="6 7">NCTC13788</strain>
    </source>
</reference>
<evidence type="ECO:0000313" key="7">
    <source>
        <dbReference type="Proteomes" id="UP000215185"/>
    </source>
</evidence>
<dbReference type="InterPro" id="IPR000887">
    <property type="entry name" value="Aldlse_KDPG_KHG"/>
</dbReference>
<dbReference type="CDD" id="cd00452">
    <property type="entry name" value="KDPG_aldolase"/>
    <property type="match status" value="1"/>
</dbReference>
<dbReference type="Pfam" id="PF01081">
    <property type="entry name" value="Aldolase"/>
    <property type="match status" value="1"/>
</dbReference>
<protein>
    <submittedName>
        <fullName evidence="6">Putative 2-dehydro-3-deoxyphosphogluconate aldolase/4-hydroxy-2-oxoglutarate aldolase</fullName>
        <ecNumber evidence="6">4.1.2.14</ecNumber>
        <ecNumber evidence="6">4.1.2.21</ecNumber>
    </submittedName>
</protein>
<dbReference type="EC" id="4.1.2.14" evidence="6"/>
<evidence type="ECO:0000256" key="5">
    <source>
        <dbReference type="ARBA" id="ARBA00023277"/>
    </source>
</evidence>
<dbReference type="RefSeq" id="WP_018372924.1">
    <property type="nucleotide sequence ID" value="NZ_LT906439.1"/>
</dbReference>
<evidence type="ECO:0000256" key="2">
    <source>
        <dbReference type="ARBA" id="ARBA00006906"/>
    </source>
</evidence>
<comment type="subunit">
    <text evidence="3">Homotrimer.</text>
</comment>
<dbReference type="Gene3D" id="3.20.20.70">
    <property type="entry name" value="Aldolase class I"/>
    <property type="match status" value="1"/>
</dbReference>
<evidence type="ECO:0000256" key="4">
    <source>
        <dbReference type="ARBA" id="ARBA00023239"/>
    </source>
</evidence>
<dbReference type="EC" id="4.1.2.21" evidence="6"/>